<organism evidence="1 2">
    <name type="scientific">Rhododendron molle</name>
    <name type="common">Chinese azalea</name>
    <name type="synonym">Azalea mollis</name>
    <dbReference type="NCBI Taxonomy" id="49168"/>
    <lineage>
        <taxon>Eukaryota</taxon>
        <taxon>Viridiplantae</taxon>
        <taxon>Streptophyta</taxon>
        <taxon>Embryophyta</taxon>
        <taxon>Tracheophyta</taxon>
        <taxon>Spermatophyta</taxon>
        <taxon>Magnoliopsida</taxon>
        <taxon>eudicotyledons</taxon>
        <taxon>Gunneridae</taxon>
        <taxon>Pentapetalae</taxon>
        <taxon>asterids</taxon>
        <taxon>Ericales</taxon>
        <taxon>Ericaceae</taxon>
        <taxon>Ericoideae</taxon>
        <taxon>Rhodoreae</taxon>
        <taxon>Rhododendron</taxon>
    </lineage>
</organism>
<dbReference type="Proteomes" id="UP001062846">
    <property type="component" value="Chromosome 12"/>
</dbReference>
<comment type="caution">
    <text evidence="1">The sequence shown here is derived from an EMBL/GenBank/DDBJ whole genome shotgun (WGS) entry which is preliminary data.</text>
</comment>
<dbReference type="EMBL" id="CM046399">
    <property type="protein sequence ID" value="KAI8528765.1"/>
    <property type="molecule type" value="Genomic_DNA"/>
</dbReference>
<evidence type="ECO:0000313" key="1">
    <source>
        <dbReference type="EMBL" id="KAI8528765.1"/>
    </source>
</evidence>
<proteinExistence type="predicted"/>
<accession>A0ACC0LJH1</accession>
<keyword evidence="2" id="KW-1185">Reference proteome</keyword>
<evidence type="ECO:0000313" key="2">
    <source>
        <dbReference type="Proteomes" id="UP001062846"/>
    </source>
</evidence>
<protein>
    <submittedName>
        <fullName evidence="1">Uncharacterized protein</fullName>
    </submittedName>
</protein>
<sequence length="91" mass="9926">MQGCIHELRESWNAFHKGSLSFTSKSSDRADDTKLRNAEGVATSSGRSSQPHCSGNNVLSGRSSYDLVKAWKMLDAVKSMELVHGKTSIVL</sequence>
<gene>
    <name evidence="1" type="ORF">RHMOL_Rhmol12G0172700</name>
</gene>
<reference evidence="1" key="1">
    <citation type="submission" date="2022-02" db="EMBL/GenBank/DDBJ databases">
        <title>Plant Genome Project.</title>
        <authorList>
            <person name="Zhang R.-G."/>
        </authorList>
    </citation>
    <scope>NUCLEOTIDE SEQUENCE</scope>
    <source>
        <strain evidence="1">AT1</strain>
    </source>
</reference>
<name>A0ACC0LJH1_RHOML</name>